<evidence type="ECO:0000313" key="2">
    <source>
        <dbReference type="Proteomes" id="UP001237642"/>
    </source>
</evidence>
<keyword evidence="2" id="KW-1185">Reference proteome</keyword>
<dbReference type="Proteomes" id="UP001237642">
    <property type="component" value="Unassembled WGS sequence"/>
</dbReference>
<protein>
    <submittedName>
        <fullName evidence="1">Uncharacterized protein</fullName>
    </submittedName>
</protein>
<accession>A0AAD8M1G6</accession>
<reference evidence="1" key="2">
    <citation type="submission" date="2023-05" db="EMBL/GenBank/DDBJ databases">
        <authorList>
            <person name="Schelkunov M.I."/>
        </authorList>
    </citation>
    <scope>NUCLEOTIDE SEQUENCE</scope>
    <source>
        <strain evidence="1">Hsosn_3</strain>
        <tissue evidence="1">Leaf</tissue>
    </source>
</reference>
<sequence length="256" mass="29101">MALIKFDEIASFSLPGAFNSCLIPVENKEMLKKARKYTEAQTTCPLLLLPPTMEDVREIYTSPTQVALTTPYQSGTVATTSVSQSACKRKTTTSPSITEDGNEMAREELGMAYQQLSFFYLQWMKIQYLTCLNLHRNQMIMNAASVLKSQLVDRLTRYANILSTEDMIFLANNCYSTLQGLGDDYAYFSTEVNKLISKHQELTLAAKMKEEWNEYDIKAHYTHQVQSLFEVREKVSSAQDKLSSAKTYAESLKLKK</sequence>
<comment type="caution">
    <text evidence="1">The sequence shown here is derived from an EMBL/GenBank/DDBJ whole genome shotgun (WGS) entry which is preliminary data.</text>
</comment>
<dbReference type="AlphaFoldDB" id="A0AAD8M1G6"/>
<proteinExistence type="predicted"/>
<gene>
    <name evidence="1" type="ORF">POM88_049510</name>
</gene>
<organism evidence="1 2">
    <name type="scientific">Heracleum sosnowskyi</name>
    <dbReference type="NCBI Taxonomy" id="360622"/>
    <lineage>
        <taxon>Eukaryota</taxon>
        <taxon>Viridiplantae</taxon>
        <taxon>Streptophyta</taxon>
        <taxon>Embryophyta</taxon>
        <taxon>Tracheophyta</taxon>
        <taxon>Spermatophyta</taxon>
        <taxon>Magnoliopsida</taxon>
        <taxon>eudicotyledons</taxon>
        <taxon>Gunneridae</taxon>
        <taxon>Pentapetalae</taxon>
        <taxon>asterids</taxon>
        <taxon>campanulids</taxon>
        <taxon>Apiales</taxon>
        <taxon>Apiaceae</taxon>
        <taxon>Apioideae</taxon>
        <taxon>apioid superclade</taxon>
        <taxon>Tordylieae</taxon>
        <taxon>Tordyliinae</taxon>
        <taxon>Heracleum</taxon>
    </lineage>
</organism>
<name>A0AAD8M1G6_9APIA</name>
<evidence type="ECO:0000313" key="1">
    <source>
        <dbReference type="EMBL" id="KAK1356254.1"/>
    </source>
</evidence>
<reference evidence="1" key="1">
    <citation type="submission" date="2023-02" db="EMBL/GenBank/DDBJ databases">
        <title>Genome of toxic invasive species Heracleum sosnowskyi carries increased number of genes despite the absence of recent whole-genome duplications.</title>
        <authorList>
            <person name="Schelkunov M."/>
            <person name="Shtratnikova V."/>
            <person name="Makarenko M."/>
            <person name="Klepikova A."/>
            <person name="Omelchenko D."/>
            <person name="Novikova G."/>
            <person name="Obukhova E."/>
            <person name="Bogdanov V."/>
            <person name="Penin A."/>
            <person name="Logacheva M."/>
        </authorList>
    </citation>
    <scope>NUCLEOTIDE SEQUENCE</scope>
    <source>
        <strain evidence="1">Hsosn_3</strain>
        <tissue evidence="1">Leaf</tissue>
    </source>
</reference>
<dbReference type="EMBL" id="JAUIZM010000011">
    <property type="protein sequence ID" value="KAK1356254.1"/>
    <property type="molecule type" value="Genomic_DNA"/>
</dbReference>